<evidence type="ECO:0000256" key="6">
    <source>
        <dbReference type="RuleBase" id="RU003943"/>
    </source>
</evidence>
<comment type="similarity">
    <text evidence="2 6">Belongs to the ABC-3 integral membrane protein family.</text>
</comment>
<feature type="transmembrane region" description="Helical" evidence="7">
    <location>
        <begin position="246"/>
        <end position="263"/>
    </location>
</feature>
<sequence length="265" mass="28810">MFEMFEYDFMQRAFIAGIIIAILASISGTFIVLRRYSLIGETLAHSALLGVAIGLVAEYNPLWMAVLFALFSAWLIEYLRSAFSIYSDAILAILLSGSLSLAIIIVSLGGAFNNSLFSYLFGSILSVSSEDIVVISIFGAISLVTLLLFSKEFYFIAYDEEVAKTSGVKVNFLNFLLVSVVAIIIALSIRIVGSLLISALMIIPTIAALQFRVGFLKTVLLSLVIALFSVVAGMTLSFYFSLPSGATIVVCVLFIFILSLIINRK</sequence>
<evidence type="ECO:0000313" key="8">
    <source>
        <dbReference type="EMBL" id="ABB45337.1"/>
    </source>
</evidence>
<keyword evidence="3 6" id="KW-0812">Transmembrane</keyword>
<keyword evidence="9" id="KW-1185">Reference proteome</keyword>
<dbReference type="KEGG" id="tdn:Suden_2063"/>
<accession>Q30NU4</accession>
<evidence type="ECO:0000256" key="4">
    <source>
        <dbReference type="ARBA" id="ARBA00022989"/>
    </source>
</evidence>
<comment type="subcellular location">
    <subcellularLocation>
        <location evidence="6">Cell membrane</location>
        <topology evidence="6">Multi-pass membrane protein</topology>
    </subcellularLocation>
    <subcellularLocation>
        <location evidence="1">Membrane</location>
        <topology evidence="1">Multi-pass membrane protein</topology>
    </subcellularLocation>
</comment>
<feature type="transmembrane region" description="Helical" evidence="7">
    <location>
        <begin position="195"/>
        <end position="213"/>
    </location>
</feature>
<evidence type="ECO:0000256" key="3">
    <source>
        <dbReference type="ARBA" id="ARBA00022692"/>
    </source>
</evidence>
<dbReference type="AlphaFoldDB" id="Q30NU4"/>
<name>Q30NU4_SULDN</name>
<dbReference type="GO" id="GO:0055085">
    <property type="term" value="P:transmembrane transport"/>
    <property type="evidence" value="ECO:0007669"/>
    <property type="project" value="InterPro"/>
</dbReference>
<dbReference type="EMBL" id="CP000153">
    <property type="protein sequence ID" value="ABB45337.1"/>
    <property type="molecule type" value="Genomic_DNA"/>
</dbReference>
<dbReference type="InterPro" id="IPR001626">
    <property type="entry name" value="ABC_TroCD"/>
</dbReference>
<dbReference type="Gene3D" id="1.10.3470.10">
    <property type="entry name" value="ABC transporter involved in vitamin B12 uptake, BtuC"/>
    <property type="match status" value="1"/>
</dbReference>
<dbReference type="HOGENOM" id="CLU_028808_3_1_7"/>
<dbReference type="Pfam" id="PF00950">
    <property type="entry name" value="ABC-3"/>
    <property type="match status" value="1"/>
</dbReference>
<gene>
    <name evidence="8" type="ordered locus">Suden_2063</name>
</gene>
<dbReference type="eggNOG" id="COG1108">
    <property type="taxonomic scope" value="Bacteria"/>
</dbReference>
<dbReference type="SUPFAM" id="SSF81345">
    <property type="entry name" value="ABC transporter involved in vitamin B12 uptake, BtuC"/>
    <property type="match status" value="1"/>
</dbReference>
<dbReference type="InterPro" id="IPR037294">
    <property type="entry name" value="ABC_BtuC-like"/>
</dbReference>
<proteinExistence type="inferred from homology"/>
<protein>
    <submittedName>
        <fullName evidence="8">ABC-3</fullName>
    </submittedName>
</protein>
<keyword evidence="5 7" id="KW-0472">Membrane</keyword>
<keyword evidence="6" id="KW-0813">Transport</keyword>
<dbReference type="RefSeq" id="WP_011373677.1">
    <property type="nucleotide sequence ID" value="NC_007575.1"/>
</dbReference>
<dbReference type="PANTHER" id="PTHR30477">
    <property type="entry name" value="ABC-TRANSPORTER METAL-BINDING PROTEIN"/>
    <property type="match status" value="1"/>
</dbReference>
<feature type="transmembrane region" description="Helical" evidence="7">
    <location>
        <begin position="91"/>
        <end position="112"/>
    </location>
</feature>
<dbReference type="STRING" id="326298.Suden_2063"/>
<reference evidence="8 9" key="1">
    <citation type="journal article" date="2008" name="Appl. Environ. Microbiol.">
        <title>Genome of the epsilonproteobacterial chemolithoautotroph Sulfurimonas denitrificans.</title>
        <authorList>
            <person name="Sievert S.M."/>
            <person name="Scott K.M."/>
            <person name="Klotz M.G."/>
            <person name="Chain P.S.G."/>
            <person name="Hauser L.J."/>
            <person name="Hemp J."/>
            <person name="Huegler M."/>
            <person name="Land M."/>
            <person name="Lapidus A."/>
            <person name="Larimer F.W."/>
            <person name="Lucas S."/>
            <person name="Malfatti S.A."/>
            <person name="Meyer F."/>
            <person name="Paulsen I.T."/>
            <person name="Ren Q."/>
            <person name="Simon J."/>
            <person name="Bailey K."/>
            <person name="Diaz E."/>
            <person name="Fitzpatrick K.A."/>
            <person name="Glover B."/>
            <person name="Gwatney N."/>
            <person name="Korajkic A."/>
            <person name="Long A."/>
            <person name="Mobberley J.M."/>
            <person name="Pantry S.N."/>
            <person name="Pazder G."/>
            <person name="Peterson S."/>
            <person name="Quintanilla J.D."/>
            <person name="Sprinkle R."/>
            <person name="Stephens J."/>
            <person name="Thomas P."/>
            <person name="Vaughn R."/>
            <person name="Weber M.J."/>
            <person name="Wooten L.L."/>
        </authorList>
    </citation>
    <scope>NUCLEOTIDE SEQUENCE [LARGE SCALE GENOMIC DNA]</scope>
    <source>
        <strain evidence="9">ATCC 33889 / DSM 1251</strain>
    </source>
</reference>
<dbReference type="PANTHER" id="PTHR30477:SF0">
    <property type="entry name" value="METAL TRANSPORT SYSTEM MEMBRANE PROTEIN TM_0125-RELATED"/>
    <property type="match status" value="1"/>
</dbReference>
<feature type="transmembrane region" description="Helical" evidence="7">
    <location>
        <begin position="12"/>
        <end position="33"/>
    </location>
</feature>
<dbReference type="Proteomes" id="UP000002714">
    <property type="component" value="Chromosome"/>
</dbReference>
<evidence type="ECO:0000256" key="2">
    <source>
        <dbReference type="ARBA" id="ARBA00008034"/>
    </source>
</evidence>
<evidence type="ECO:0000256" key="5">
    <source>
        <dbReference type="ARBA" id="ARBA00023136"/>
    </source>
</evidence>
<keyword evidence="4 7" id="KW-1133">Transmembrane helix</keyword>
<dbReference type="GO" id="GO:0010043">
    <property type="term" value="P:response to zinc ion"/>
    <property type="evidence" value="ECO:0007669"/>
    <property type="project" value="TreeGrafter"/>
</dbReference>
<feature type="transmembrane region" description="Helical" evidence="7">
    <location>
        <begin position="170"/>
        <end position="189"/>
    </location>
</feature>
<evidence type="ECO:0000313" key="9">
    <source>
        <dbReference type="Proteomes" id="UP000002714"/>
    </source>
</evidence>
<dbReference type="OrthoDB" id="9798540at2"/>
<evidence type="ECO:0000256" key="7">
    <source>
        <dbReference type="SAM" id="Phobius"/>
    </source>
</evidence>
<evidence type="ECO:0000256" key="1">
    <source>
        <dbReference type="ARBA" id="ARBA00004141"/>
    </source>
</evidence>
<organism evidence="8 9">
    <name type="scientific">Sulfurimonas denitrificans (strain ATCC 33889 / DSM 1251)</name>
    <name type="common">Thiomicrospira denitrificans (strain ATCC 33889 / DSM 1251)</name>
    <dbReference type="NCBI Taxonomy" id="326298"/>
    <lineage>
        <taxon>Bacteria</taxon>
        <taxon>Pseudomonadati</taxon>
        <taxon>Campylobacterota</taxon>
        <taxon>Epsilonproteobacteria</taxon>
        <taxon>Campylobacterales</taxon>
        <taxon>Sulfurimonadaceae</taxon>
        <taxon>Sulfurimonas</taxon>
    </lineage>
</organism>
<dbReference type="GO" id="GO:0043190">
    <property type="term" value="C:ATP-binding cassette (ABC) transporter complex"/>
    <property type="evidence" value="ECO:0007669"/>
    <property type="project" value="InterPro"/>
</dbReference>
<feature type="transmembrane region" description="Helical" evidence="7">
    <location>
        <begin position="132"/>
        <end position="149"/>
    </location>
</feature>
<feature type="transmembrane region" description="Helical" evidence="7">
    <location>
        <begin position="220"/>
        <end position="240"/>
    </location>
</feature>